<proteinExistence type="inferred from homology"/>
<evidence type="ECO:0000256" key="7">
    <source>
        <dbReference type="RuleBase" id="RU361113"/>
    </source>
</evidence>
<accession>A0A7M7PVF8</accession>
<dbReference type="PANTHER" id="PTHR10981:SF0">
    <property type="entry name" value="BATTENIN"/>
    <property type="match status" value="1"/>
</dbReference>
<dbReference type="GO" id="GO:0005765">
    <property type="term" value="C:lysosomal membrane"/>
    <property type="evidence" value="ECO:0007669"/>
    <property type="project" value="UniProtKB-SubCell"/>
</dbReference>
<feature type="transmembrane region" description="Helical" evidence="7">
    <location>
        <begin position="326"/>
        <end position="345"/>
    </location>
</feature>
<evidence type="ECO:0000256" key="5">
    <source>
        <dbReference type="ARBA" id="ARBA00022989"/>
    </source>
</evidence>
<dbReference type="Pfam" id="PF02487">
    <property type="entry name" value="CLN3"/>
    <property type="match status" value="2"/>
</dbReference>
<comment type="similarity">
    <text evidence="2 7">Belongs to the battenin family.</text>
</comment>
<dbReference type="InterPro" id="IPR036259">
    <property type="entry name" value="MFS_trans_sf"/>
</dbReference>
<keyword evidence="6 7" id="KW-0472">Membrane</keyword>
<feature type="transmembrane region" description="Helical" evidence="7">
    <location>
        <begin position="32"/>
        <end position="51"/>
    </location>
</feature>
<dbReference type="Proteomes" id="UP000007110">
    <property type="component" value="Unassembled WGS sequence"/>
</dbReference>
<dbReference type="RefSeq" id="XP_030856370.1">
    <property type="nucleotide sequence ID" value="XM_031000510.1"/>
</dbReference>
<dbReference type="GeneID" id="100889202"/>
<organism evidence="9 10">
    <name type="scientific">Strongylocentrotus purpuratus</name>
    <name type="common">Purple sea urchin</name>
    <dbReference type="NCBI Taxonomy" id="7668"/>
    <lineage>
        <taxon>Eukaryota</taxon>
        <taxon>Metazoa</taxon>
        <taxon>Echinodermata</taxon>
        <taxon>Eleutherozoa</taxon>
        <taxon>Echinozoa</taxon>
        <taxon>Echinoidea</taxon>
        <taxon>Euechinoidea</taxon>
        <taxon>Echinacea</taxon>
        <taxon>Camarodonta</taxon>
        <taxon>Echinidea</taxon>
        <taxon>Strongylocentrotidae</taxon>
        <taxon>Strongylocentrotus</taxon>
    </lineage>
</organism>
<evidence type="ECO:0000256" key="2">
    <source>
        <dbReference type="ARBA" id="ARBA00007467"/>
    </source>
</evidence>
<dbReference type="SUPFAM" id="SSF103473">
    <property type="entry name" value="MFS general substrate transporter"/>
    <property type="match status" value="1"/>
</dbReference>
<dbReference type="Gene3D" id="1.20.1250.20">
    <property type="entry name" value="MFS general substrate transporter like domains"/>
    <property type="match status" value="1"/>
</dbReference>
<dbReference type="PANTHER" id="PTHR10981">
    <property type="entry name" value="BATTENIN"/>
    <property type="match status" value="1"/>
</dbReference>
<evidence type="ECO:0000256" key="8">
    <source>
        <dbReference type="SAM" id="MobiDB-lite"/>
    </source>
</evidence>
<dbReference type="PIRSF" id="PIRSF015974">
    <property type="entry name" value="CLN3_BTN1"/>
    <property type="match status" value="1"/>
</dbReference>
<feature type="transmembrane region" description="Helical" evidence="7">
    <location>
        <begin position="123"/>
        <end position="142"/>
    </location>
</feature>
<reference evidence="10" key="1">
    <citation type="submission" date="2015-02" db="EMBL/GenBank/DDBJ databases">
        <title>Genome sequencing for Strongylocentrotus purpuratus.</title>
        <authorList>
            <person name="Murali S."/>
            <person name="Liu Y."/>
            <person name="Vee V."/>
            <person name="English A."/>
            <person name="Wang M."/>
            <person name="Skinner E."/>
            <person name="Han Y."/>
            <person name="Muzny D.M."/>
            <person name="Worley K.C."/>
            <person name="Gibbs R.A."/>
        </authorList>
    </citation>
    <scope>NUCLEOTIDE SEQUENCE</scope>
</reference>
<keyword evidence="5 7" id="KW-1133">Transmembrane helix</keyword>
<dbReference type="PRINTS" id="PR01315">
    <property type="entry name" value="BATTENIN"/>
</dbReference>
<keyword evidence="3" id="KW-0813">Transport</keyword>
<evidence type="ECO:0000256" key="3">
    <source>
        <dbReference type="ARBA" id="ARBA00022448"/>
    </source>
</evidence>
<keyword evidence="10" id="KW-1185">Reference proteome</keyword>
<feature type="transmembrane region" description="Helical" evidence="7">
    <location>
        <begin position="210"/>
        <end position="231"/>
    </location>
</feature>
<name>A0A7M7PVF8_STRPU</name>
<sequence>MPETESEENTVNAQDENHETNKWTRRRNLSSFWMLGLCNNYAYTIMLSAAFDILGEVTASPTEPPPIPSPSVNWTDLNNTSPTINPYDCNPTSTAVILVANILPSLCIKLISPWFADLISYDVRIGFCVFSTAASLIIVAVAKNLPLSIIGVIFASASSGLGEFSFLSMATFFDEDVVSTWSSGTGAAGLFGSLSYAGLIAAGLSPRTTILVMLIIPILLAASYWLVLVRVPAIQHCSWRRQSNIQYPRLLDETKDDEREDTDIQDEEVVHLSWRGKLVIIKFELVYFPDAWLSHEAQYRWYQVLYQIGVFVSRSSVNIIPIQRTWILAVLQVVNVIIFLTQLFYFYIPSIFIVFALILFEGLLGGAAYVNTFFIIRREVAVDKREFALGAATVSDGTGIAIAAVLAVPTHAAFCNRVMVK</sequence>
<dbReference type="CTD" id="1201"/>
<evidence type="ECO:0000313" key="10">
    <source>
        <dbReference type="Proteomes" id="UP000007110"/>
    </source>
</evidence>
<feature type="transmembrane region" description="Helical" evidence="7">
    <location>
        <begin position="185"/>
        <end position="204"/>
    </location>
</feature>
<dbReference type="EnsemblMetazoa" id="XM_031000510">
    <property type="protein sequence ID" value="XP_030856370"/>
    <property type="gene ID" value="LOC100889202"/>
</dbReference>
<protein>
    <recommendedName>
        <fullName evidence="7">Battenin</fullName>
    </recommendedName>
</protein>
<comment type="subcellular location">
    <subcellularLocation>
        <location evidence="1">Endomembrane system</location>
        <topology evidence="1">Multi-pass membrane protein</topology>
    </subcellularLocation>
    <subcellularLocation>
        <location evidence="7">Lysosome membrane</location>
        <topology evidence="7">Multi-pass membrane protein</topology>
    </subcellularLocation>
</comment>
<dbReference type="InterPro" id="IPR018460">
    <property type="entry name" value="Battenin_disease_Cln3_subgr"/>
</dbReference>
<reference evidence="9" key="2">
    <citation type="submission" date="2021-01" db="UniProtKB">
        <authorList>
            <consortium name="EnsemblMetazoa"/>
        </authorList>
    </citation>
    <scope>IDENTIFICATION</scope>
</reference>
<feature type="transmembrane region" description="Helical" evidence="7">
    <location>
        <begin position="148"/>
        <end position="173"/>
    </location>
</feature>
<dbReference type="AlphaFoldDB" id="A0A7M7PVF8"/>
<evidence type="ECO:0000313" key="9">
    <source>
        <dbReference type="EnsemblMetazoa" id="XP_030856370"/>
    </source>
</evidence>
<keyword evidence="4 7" id="KW-0812">Transmembrane</keyword>
<evidence type="ECO:0000256" key="6">
    <source>
        <dbReference type="ARBA" id="ARBA00023136"/>
    </source>
</evidence>
<evidence type="ECO:0000256" key="4">
    <source>
        <dbReference type="ARBA" id="ARBA00022692"/>
    </source>
</evidence>
<feature type="transmembrane region" description="Helical" evidence="7">
    <location>
        <begin position="95"/>
        <end position="116"/>
    </location>
</feature>
<keyword evidence="7" id="KW-0458">Lysosome</keyword>
<evidence type="ECO:0000256" key="1">
    <source>
        <dbReference type="ARBA" id="ARBA00004127"/>
    </source>
</evidence>
<feature type="transmembrane region" description="Helical" evidence="7">
    <location>
        <begin position="351"/>
        <end position="376"/>
    </location>
</feature>
<dbReference type="GO" id="GO:0012505">
    <property type="term" value="C:endomembrane system"/>
    <property type="evidence" value="ECO:0007669"/>
    <property type="project" value="UniProtKB-SubCell"/>
</dbReference>
<feature type="region of interest" description="Disordered" evidence="8">
    <location>
        <begin position="1"/>
        <end position="20"/>
    </location>
</feature>
<dbReference type="InterPro" id="IPR003492">
    <property type="entry name" value="Battenin_disease_Cln3"/>
</dbReference>